<proteinExistence type="predicted"/>
<dbReference type="InterPro" id="IPR029063">
    <property type="entry name" value="SAM-dependent_MTases_sf"/>
</dbReference>
<protein>
    <submittedName>
        <fullName evidence="1">Uncharacterized protein</fullName>
    </submittedName>
</protein>
<dbReference type="AlphaFoldDB" id="A0AAD9ITQ9"/>
<evidence type="ECO:0000313" key="2">
    <source>
        <dbReference type="Proteomes" id="UP001209878"/>
    </source>
</evidence>
<gene>
    <name evidence="1" type="ORF">NP493_5941g00000</name>
</gene>
<dbReference type="GO" id="GO:0008168">
    <property type="term" value="F:methyltransferase activity"/>
    <property type="evidence" value="ECO:0007669"/>
    <property type="project" value="InterPro"/>
</dbReference>
<accession>A0AAD9ITQ9</accession>
<keyword evidence="2" id="KW-1185">Reference proteome</keyword>
<dbReference type="InterPro" id="IPR005299">
    <property type="entry name" value="MeTrfase_7"/>
</dbReference>
<dbReference type="Gene3D" id="3.40.50.150">
    <property type="entry name" value="Vaccinia Virus protein VP39"/>
    <property type="match status" value="1"/>
</dbReference>
<organism evidence="1 2">
    <name type="scientific">Ridgeia piscesae</name>
    <name type="common">Tubeworm</name>
    <dbReference type="NCBI Taxonomy" id="27915"/>
    <lineage>
        <taxon>Eukaryota</taxon>
        <taxon>Metazoa</taxon>
        <taxon>Spiralia</taxon>
        <taxon>Lophotrochozoa</taxon>
        <taxon>Annelida</taxon>
        <taxon>Polychaeta</taxon>
        <taxon>Sedentaria</taxon>
        <taxon>Canalipalpata</taxon>
        <taxon>Sabellida</taxon>
        <taxon>Siboglinidae</taxon>
        <taxon>Ridgeia</taxon>
    </lineage>
</organism>
<dbReference type="PANTHER" id="PTHR31009">
    <property type="entry name" value="S-ADENOSYL-L-METHIONINE:CARBOXYL METHYLTRANSFERASE FAMILY PROTEIN"/>
    <property type="match status" value="1"/>
</dbReference>
<sequence length="239" mass="27751">NCCSPDVTSPEVFCAHFAEGSPEQRVFEEQSSRDWETFLLCRAKELVPGGRLVIESGGRGTCPCTGTTSDIWCLFGSMSDIWRDMMREQLITEDEFLTTLAPWYFRTEEDLAAPFEDTHSPVRNSGLRLLAMETHNIKCSWRERWTKLNKQDNTEARTHALSFVKWIRTWANVTFAKGLSSEKKTPLKGEFPYKTFFPGFCPQNSPFFSNFFTKKTWGKVLKLNFFTRVLRVKLLLFYF</sequence>
<comment type="caution">
    <text evidence="1">The sequence shown here is derived from an EMBL/GenBank/DDBJ whole genome shotgun (WGS) entry which is preliminary data.</text>
</comment>
<evidence type="ECO:0000313" key="1">
    <source>
        <dbReference type="EMBL" id="KAK2140173.1"/>
    </source>
</evidence>
<reference evidence="1" key="1">
    <citation type="journal article" date="2023" name="Mol. Biol. Evol.">
        <title>Third-Generation Sequencing Reveals the Adaptive Role of the Epigenome in Three Deep-Sea Polychaetes.</title>
        <authorList>
            <person name="Perez M."/>
            <person name="Aroh O."/>
            <person name="Sun Y."/>
            <person name="Lan Y."/>
            <person name="Juniper S.K."/>
            <person name="Young C.R."/>
            <person name="Angers B."/>
            <person name="Qian P.Y."/>
        </authorList>
    </citation>
    <scope>NUCLEOTIDE SEQUENCE</scope>
    <source>
        <strain evidence="1">R07B-5</strain>
    </source>
</reference>
<dbReference type="EMBL" id="JAODUO010005928">
    <property type="protein sequence ID" value="KAK2140173.1"/>
    <property type="molecule type" value="Genomic_DNA"/>
</dbReference>
<dbReference type="Proteomes" id="UP001209878">
    <property type="component" value="Unassembled WGS sequence"/>
</dbReference>
<name>A0AAD9ITQ9_RIDPI</name>
<dbReference type="Pfam" id="PF03492">
    <property type="entry name" value="Methyltransf_7"/>
    <property type="match status" value="1"/>
</dbReference>
<feature type="non-terminal residue" evidence="1">
    <location>
        <position position="239"/>
    </location>
</feature>
<dbReference type="SUPFAM" id="SSF53335">
    <property type="entry name" value="S-adenosyl-L-methionine-dependent methyltransferases"/>
    <property type="match status" value="1"/>
</dbReference>